<protein>
    <recommendedName>
        <fullName evidence="3">Radical SAM protein</fullName>
    </recommendedName>
</protein>
<keyword evidence="2" id="KW-1185">Reference proteome</keyword>
<dbReference type="AlphaFoldDB" id="A0AAV3XJ77"/>
<dbReference type="RefSeq" id="WP_226588113.1">
    <property type="nucleotide sequence ID" value="NZ_BLAY01000129.1"/>
</dbReference>
<accession>A0AAV3XJ77</accession>
<gene>
    <name evidence="1" type="ORF">MiSe_64590</name>
</gene>
<dbReference type="Proteomes" id="UP001050975">
    <property type="component" value="Unassembled WGS sequence"/>
</dbReference>
<comment type="caution">
    <text evidence="1">The sequence shown here is derived from an EMBL/GenBank/DDBJ whole genome shotgun (WGS) entry which is preliminary data.</text>
</comment>
<dbReference type="NCBIfam" id="NF038073">
    <property type="entry name" value="rSAM_STM4011"/>
    <property type="match status" value="1"/>
</dbReference>
<evidence type="ECO:0000313" key="1">
    <source>
        <dbReference type="EMBL" id="GET41646.1"/>
    </source>
</evidence>
<dbReference type="InterPro" id="IPR047771">
    <property type="entry name" value="Radical_SAM_STM4011-like"/>
</dbReference>
<proteinExistence type="predicted"/>
<reference evidence="1" key="1">
    <citation type="submission" date="2019-10" db="EMBL/GenBank/DDBJ databases">
        <title>Draft genome sequece of Microseira wollei NIES-4236.</title>
        <authorList>
            <person name="Yamaguchi H."/>
            <person name="Suzuki S."/>
            <person name="Kawachi M."/>
        </authorList>
    </citation>
    <scope>NUCLEOTIDE SEQUENCE</scope>
    <source>
        <strain evidence="1">NIES-4236</strain>
    </source>
</reference>
<sequence length="302" mass="34995">MQYLTITYMHITILYRGPLISCNYGCEYCPFAKRQQSAAELAIDRQALERFNDWIAQQTQHRFSILITPWGEALIHSWYQKALAKLTHLPNVDKAAIQTNLSCNLDWVEHCNKEKLALWSTFHPEWVTRDRFLSQCLELDRRGVRFSAGVVGFPKFKTEIAALRRELPSHIYLWINAVKKEIPQLSIEEREFFQSIDPLYHINTHHYPSLGRNCRAGKSVISVDGNGTMRRCHFIKEPIGNIYDANYESSLFERPCTNETCHCHIGYVHLEYLELDKVFGSGILERIPVSHSPTSRPETGLL</sequence>
<evidence type="ECO:0000313" key="2">
    <source>
        <dbReference type="Proteomes" id="UP001050975"/>
    </source>
</evidence>
<name>A0AAV3XJ77_9CYAN</name>
<dbReference type="Gene3D" id="3.20.20.70">
    <property type="entry name" value="Aldolase class I"/>
    <property type="match status" value="1"/>
</dbReference>
<dbReference type="InterPro" id="IPR058240">
    <property type="entry name" value="rSAM_sf"/>
</dbReference>
<dbReference type="EMBL" id="BLAY01000129">
    <property type="protein sequence ID" value="GET41646.1"/>
    <property type="molecule type" value="Genomic_DNA"/>
</dbReference>
<dbReference type="SUPFAM" id="SSF102114">
    <property type="entry name" value="Radical SAM enzymes"/>
    <property type="match status" value="1"/>
</dbReference>
<dbReference type="InterPro" id="IPR013785">
    <property type="entry name" value="Aldolase_TIM"/>
</dbReference>
<evidence type="ECO:0008006" key="3">
    <source>
        <dbReference type="Google" id="ProtNLM"/>
    </source>
</evidence>
<organism evidence="1 2">
    <name type="scientific">Microseira wollei NIES-4236</name>
    <dbReference type="NCBI Taxonomy" id="2530354"/>
    <lineage>
        <taxon>Bacteria</taxon>
        <taxon>Bacillati</taxon>
        <taxon>Cyanobacteriota</taxon>
        <taxon>Cyanophyceae</taxon>
        <taxon>Oscillatoriophycideae</taxon>
        <taxon>Aerosakkonematales</taxon>
        <taxon>Aerosakkonemataceae</taxon>
        <taxon>Microseira</taxon>
    </lineage>
</organism>